<evidence type="ECO:0000313" key="2">
    <source>
        <dbReference type="EMBL" id="KAH7948509.1"/>
    </source>
</evidence>
<feature type="region of interest" description="Disordered" evidence="1">
    <location>
        <begin position="50"/>
        <end position="77"/>
    </location>
</feature>
<dbReference type="AlphaFoldDB" id="A0A9D4SVB4"/>
<evidence type="ECO:0000313" key="3">
    <source>
        <dbReference type="Proteomes" id="UP000821837"/>
    </source>
</evidence>
<dbReference type="VEuPathDB" id="VectorBase:RSAN_026059"/>
<accession>A0A9D4SVB4</accession>
<dbReference type="EMBL" id="JABSTV010001252">
    <property type="protein sequence ID" value="KAH7948509.1"/>
    <property type="molecule type" value="Genomic_DNA"/>
</dbReference>
<gene>
    <name evidence="2" type="ORF">HPB52_023598</name>
</gene>
<proteinExistence type="predicted"/>
<sequence>MRSDVSECACCDWSIIADSPRGSAARLRVVQTLSALSFESTAPTLYHRIPAPVTSRKQRRRGRQPCQQPEPTVPAPPWAKVQQRSVATWTHQDRQEAPKFFDSDLPWKVQRQVRREMPLERVPWPFCGRTVTKADVRAQGTRLLDPPGVQQCTPCGINVYFQSHFKGSLHVAKTKTVRDGSTRHQAPTLSAPPMALPDQDLAAFPDFAALVGPVLPAATAAALPADDDTSKDLLIYLSENFI</sequence>
<reference evidence="2" key="2">
    <citation type="submission" date="2021-09" db="EMBL/GenBank/DDBJ databases">
        <authorList>
            <person name="Jia N."/>
            <person name="Wang J."/>
            <person name="Shi W."/>
            <person name="Du L."/>
            <person name="Sun Y."/>
            <person name="Zhan W."/>
            <person name="Jiang J."/>
            <person name="Wang Q."/>
            <person name="Zhang B."/>
            <person name="Ji P."/>
            <person name="Sakyi L.B."/>
            <person name="Cui X."/>
            <person name="Yuan T."/>
            <person name="Jiang B."/>
            <person name="Yang W."/>
            <person name="Lam T.T.-Y."/>
            <person name="Chang Q."/>
            <person name="Ding S."/>
            <person name="Wang X."/>
            <person name="Zhu J."/>
            <person name="Ruan X."/>
            <person name="Zhao L."/>
            <person name="Wei J."/>
            <person name="Que T."/>
            <person name="Du C."/>
            <person name="Cheng J."/>
            <person name="Dai P."/>
            <person name="Han X."/>
            <person name="Huang E."/>
            <person name="Gao Y."/>
            <person name="Liu J."/>
            <person name="Shao H."/>
            <person name="Ye R."/>
            <person name="Li L."/>
            <person name="Wei W."/>
            <person name="Wang X."/>
            <person name="Wang C."/>
            <person name="Huo Q."/>
            <person name="Li W."/>
            <person name="Guo W."/>
            <person name="Chen H."/>
            <person name="Chen S."/>
            <person name="Zhou L."/>
            <person name="Zhou L."/>
            <person name="Ni X."/>
            <person name="Tian J."/>
            <person name="Zhou Y."/>
            <person name="Sheng Y."/>
            <person name="Liu T."/>
            <person name="Pan Y."/>
            <person name="Xia L."/>
            <person name="Li J."/>
            <person name="Zhao F."/>
            <person name="Cao W."/>
        </authorList>
    </citation>
    <scope>NUCLEOTIDE SEQUENCE</scope>
    <source>
        <strain evidence="2">Rsan-2018</strain>
        <tissue evidence="2">Larvae</tissue>
    </source>
</reference>
<comment type="caution">
    <text evidence="2">The sequence shown here is derived from an EMBL/GenBank/DDBJ whole genome shotgun (WGS) entry which is preliminary data.</text>
</comment>
<evidence type="ECO:0000256" key="1">
    <source>
        <dbReference type="SAM" id="MobiDB-lite"/>
    </source>
</evidence>
<keyword evidence="3" id="KW-1185">Reference proteome</keyword>
<name>A0A9D4SVB4_RHISA</name>
<organism evidence="2 3">
    <name type="scientific">Rhipicephalus sanguineus</name>
    <name type="common">Brown dog tick</name>
    <name type="synonym">Ixodes sanguineus</name>
    <dbReference type="NCBI Taxonomy" id="34632"/>
    <lineage>
        <taxon>Eukaryota</taxon>
        <taxon>Metazoa</taxon>
        <taxon>Ecdysozoa</taxon>
        <taxon>Arthropoda</taxon>
        <taxon>Chelicerata</taxon>
        <taxon>Arachnida</taxon>
        <taxon>Acari</taxon>
        <taxon>Parasitiformes</taxon>
        <taxon>Ixodida</taxon>
        <taxon>Ixodoidea</taxon>
        <taxon>Ixodidae</taxon>
        <taxon>Rhipicephalinae</taxon>
        <taxon>Rhipicephalus</taxon>
        <taxon>Rhipicephalus</taxon>
    </lineage>
</organism>
<protein>
    <submittedName>
        <fullName evidence="2">Uncharacterized protein</fullName>
    </submittedName>
</protein>
<reference evidence="2" key="1">
    <citation type="journal article" date="2020" name="Cell">
        <title>Large-Scale Comparative Analyses of Tick Genomes Elucidate Their Genetic Diversity and Vector Capacities.</title>
        <authorList>
            <consortium name="Tick Genome and Microbiome Consortium (TIGMIC)"/>
            <person name="Jia N."/>
            <person name="Wang J."/>
            <person name="Shi W."/>
            <person name="Du L."/>
            <person name="Sun Y."/>
            <person name="Zhan W."/>
            <person name="Jiang J.F."/>
            <person name="Wang Q."/>
            <person name="Zhang B."/>
            <person name="Ji P."/>
            <person name="Bell-Sakyi L."/>
            <person name="Cui X.M."/>
            <person name="Yuan T.T."/>
            <person name="Jiang B.G."/>
            <person name="Yang W.F."/>
            <person name="Lam T.T."/>
            <person name="Chang Q.C."/>
            <person name="Ding S.J."/>
            <person name="Wang X.J."/>
            <person name="Zhu J.G."/>
            <person name="Ruan X.D."/>
            <person name="Zhao L."/>
            <person name="Wei J.T."/>
            <person name="Ye R.Z."/>
            <person name="Que T.C."/>
            <person name="Du C.H."/>
            <person name="Zhou Y.H."/>
            <person name="Cheng J.X."/>
            <person name="Dai P.F."/>
            <person name="Guo W.B."/>
            <person name="Han X.H."/>
            <person name="Huang E.J."/>
            <person name="Li L.F."/>
            <person name="Wei W."/>
            <person name="Gao Y.C."/>
            <person name="Liu J.Z."/>
            <person name="Shao H.Z."/>
            <person name="Wang X."/>
            <person name="Wang C.C."/>
            <person name="Yang T.C."/>
            <person name="Huo Q.B."/>
            <person name="Li W."/>
            <person name="Chen H.Y."/>
            <person name="Chen S.E."/>
            <person name="Zhou L.G."/>
            <person name="Ni X.B."/>
            <person name="Tian J.H."/>
            <person name="Sheng Y."/>
            <person name="Liu T."/>
            <person name="Pan Y.S."/>
            <person name="Xia L.Y."/>
            <person name="Li J."/>
            <person name="Zhao F."/>
            <person name="Cao W.C."/>
        </authorList>
    </citation>
    <scope>NUCLEOTIDE SEQUENCE</scope>
    <source>
        <strain evidence="2">Rsan-2018</strain>
    </source>
</reference>
<dbReference type="Proteomes" id="UP000821837">
    <property type="component" value="Chromosome 6"/>
</dbReference>